<evidence type="ECO:0000256" key="1">
    <source>
        <dbReference type="ARBA" id="ARBA00006133"/>
    </source>
</evidence>
<comment type="similarity">
    <text evidence="1">Belongs to the TEL2 family.</text>
</comment>
<dbReference type="EMBL" id="JAVHJV010000008">
    <property type="protein sequence ID" value="KAK5940423.1"/>
    <property type="molecule type" value="Genomic_DNA"/>
</dbReference>
<dbReference type="Proteomes" id="UP001334248">
    <property type="component" value="Unassembled WGS sequence"/>
</dbReference>
<gene>
    <name evidence="4" type="primary">TEL2</name>
    <name evidence="4" type="ORF">PMZ80_006838</name>
</gene>
<protein>
    <submittedName>
        <fullName evidence="4">Telomere binding protein</fullName>
    </submittedName>
</protein>
<feature type="region of interest" description="Disordered" evidence="2">
    <location>
        <begin position="820"/>
        <end position="851"/>
    </location>
</feature>
<dbReference type="GeneID" id="90000287"/>
<dbReference type="Gene3D" id="1.25.40.720">
    <property type="entry name" value="Telomere length regulation protein 2, C-terminal domain"/>
    <property type="match status" value="1"/>
</dbReference>
<comment type="caution">
    <text evidence="4">The sequence shown here is derived from an EMBL/GenBank/DDBJ whole genome shotgun (WGS) entry which is preliminary data.</text>
</comment>
<dbReference type="InterPro" id="IPR019337">
    <property type="entry name" value="Telomere_length_regulation_dom"/>
</dbReference>
<keyword evidence="5" id="KW-1185">Reference proteome</keyword>
<accession>A0ABR0RIG9</accession>
<proteinExistence type="inferred from homology"/>
<evidence type="ECO:0000313" key="5">
    <source>
        <dbReference type="Proteomes" id="UP001334248"/>
    </source>
</evidence>
<name>A0ABR0RIG9_9EURO</name>
<feature type="region of interest" description="Disordered" evidence="2">
    <location>
        <begin position="886"/>
        <end position="909"/>
    </location>
</feature>
<dbReference type="InterPro" id="IPR051970">
    <property type="entry name" value="TEL2_Regulation"/>
</dbReference>
<evidence type="ECO:0000313" key="4">
    <source>
        <dbReference type="EMBL" id="KAK5940423.1"/>
    </source>
</evidence>
<sequence>MGDLLKVVKTTKKVQSNIEKFESLTLNDSKQRSRSNSRARTKPLIEVEPEAETVPLLTAVSSKLIDKPVEQIADTRYTLPPNKNAAPGHKRHDSAVFIQKDYLKDNAPQSLSDDAREILKCQPGLEDIEAVLAYIQYGMDGQHDFNVKLTGPKSSQLIRVLVTVTIPDLWPNLSLSKIGGSAKRMRGTLLQALFSVTGLEALMEQIRHHTRPSATNNREVLGVYVGFLSNLLEGSGVVHKFLGDATKLYQKEIQRRLFLQSIVSLLAGSKILSSTASIPNTVAETDSSLTVPDWLLQGEEYSKWLARNIVKAAIELGPNEAQAWTNLSQLLKRGLSLGYKEAFVSKIYTSLLLGPTALWSPLHRLVANLPSHDQKVVFDCILNDLSRSYFKNSQHLPPSTTDPTTARAIAGSAALVNSMTSQNEYLLECAIDWVSTSSGSHSRGSGMRRALIAVLTQSQGLPLHTTLLRQLTQAGNLERILERTLTTFSDKLQIQHAATTLQEHLAQTILLVIGYLHRQRPASLKHGQIPSLIMNTVSNRLASSVPRTRLLGMIVGVGMSQCVDEPGKVMDFGVEEMETDEVKELLALTSIEDRIGGVEDLKTSVDAPKEQQLSSRKRKIAAPRSPKPKKPEPTSKIMAIEEVSSSSDSEDDLTPYQKPINDPEDSDEDPTLINRDKPKPPIYIIDLIKQLQSSSDKLDVISLALKAASGLIKRKANFGTELSDNVHSLASALLNLQDGMSEPEHQQQRLDALIACLVARPQQMGSYLTSTYFNGDFSISQRSTLLIAIGIGARQLAGFTDANTSTTQEIDLFPSQRLPAHLQPKPITGQQKHSPKGKQKHLSPPNPITTLTHTLSLSTIRPLAEAAASTQTGPTPSVLKIAKNTRTSSSLSLNRTKQAQQQQNASQERTKTIPRNIHNILCNNIYIPLISPLTAVLSYTSGGGGNKNSAYTLLHPSILSLHIQTLTLIIHTLGPTGLSTPSIYASITHETLALLTTLSHTRLALDAVILPAHLALLLALIDITTEIGISAQERLLGAEFGDSVAELVRWVSGLENMAGVPPPMGGDERGEGGVAWTVLAAGIQVRWYEIGRRFQGRMLGLGVDD</sequence>
<feature type="region of interest" description="Disordered" evidence="2">
    <location>
        <begin position="602"/>
        <end position="677"/>
    </location>
</feature>
<reference evidence="4 5" key="1">
    <citation type="journal article" date="2023" name="Res Sq">
        <title>Genomic and morphological characterization of Knufia obscura isolated from the Mars 2020 spacecraft assembly facility.</title>
        <authorList>
            <person name="Chander A.M."/>
            <person name="Teixeira M.M."/>
            <person name="Singh N.K."/>
            <person name="Williams M.P."/>
            <person name="Parker C.W."/>
            <person name="Leo P."/>
            <person name="Stajich J.E."/>
            <person name="Torok T."/>
            <person name="Tighe S."/>
            <person name="Mason C.E."/>
            <person name="Venkateswaran K."/>
        </authorList>
    </citation>
    <scope>NUCLEOTIDE SEQUENCE [LARGE SCALE GENOMIC DNA]</scope>
    <source>
        <strain evidence="4 5">CCFEE 5817</strain>
    </source>
</reference>
<dbReference type="Pfam" id="PF10193">
    <property type="entry name" value="Telomere_reg-2"/>
    <property type="match status" value="1"/>
</dbReference>
<dbReference type="PANTHER" id="PTHR15830:SF10">
    <property type="entry name" value="TELOMERE LENGTH REGULATION PROTEIN TEL2 HOMOLOG"/>
    <property type="match status" value="1"/>
</dbReference>
<dbReference type="PANTHER" id="PTHR15830">
    <property type="entry name" value="TELOMERE LENGTH REGULATION PROTEIN TEL2 FAMILY MEMBER"/>
    <property type="match status" value="1"/>
</dbReference>
<feature type="compositionally biased region" description="Low complexity" evidence="2">
    <location>
        <begin position="634"/>
        <end position="647"/>
    </location>
</feature>
<dbReference type="RefSeq" id="XP_064728513.1">
    <property type="nucleotide sequence ID" value="XM_064875248.1"/>
</dbReference>
<evidence type="ECO:0000256" key="2">
    <source>
        <dbReference type="SAM" id="MobiDB-lite"/>
    </source>
</evidence>
<dbReference type="InterPro" id="IPR038528">
    <property type="entry name" value="TEL2_C_sf"/>
</dbReference>
<organism evidence="4 5">
    <name type="scientific">Knufia obscura</name>
    <dbReference type="NCBI Taxonomy" id="1635080"/>
    <lineage>
        <taxon>Eukaryota</taxon>
        <taxon>Fungi</taxon>
        <taxon>Dikarya</taxon>
        <taxon>Ascomycota</taxon>
        <taxon>Pezizomycotina</taxon>
        <taxon>Eurotiomycetes</taxon>
        <taxon>Chaetothyriomycetidae</taxon>
        <taxon>Chaetothyriales</taxon>
        <taxon>Trichomeriaceae</taxon>
        <taxon>Knufia</taxon>
    </lineage>
</organism>
<evidence type="ECO:0000259" key="3">
    <source>
        <dbReference type="Pfam" id="PF10193"/>
    </source>
</evidence>
<feature type="domain" description="Telomere length regulation protein conserved" evidence="3">
    <location>
        <begin position="681"/>
        <end position="793"/>
    </location>
</feature>
<feature type="compositionally biased region" description="Low complexity" evidence="2">
    <location>
        <begin position="886"/>
        <end position="907"/>
    </location>
</feature>